<gene>
    <name evidence="7" type="ORF">METESE_09360</name>
</gene>
<dbReference type="AlphaFoldDB" id="A0AA48HCY3"/>
<evidence type="ECO:0000256" key="3">
    <source>
        <dbReference type="ARBA" id="ARBA00022670"/>
    </source>
</evidence>
<dbReference type="EC" id="3.4.14.-" evidence="6"/>
<dbReference type="PANTHER" id="PTHR38469">
    <property type="entry name" value="PERIPLASMIC PEPTIDASE SUBFAMILY S1B"/>
    <property type="match status" value="1"/>
</dbReference>
<organism evidence="7 8">
    <name type="scientific">Mesoterricola sediminis</name>
    <dbReference type="NCBI Taxonomy" id="2927980"/>
    <lineage>
        <taxon>Bacteria</taxon>
        <taxon>Pseudomonadati</taxon>
        <taxon>Acidobacteriota</taxon>
        <taxon>Holophagae</taxon>
        <taxon>Holophagales</taxon>
        <taxon>Holophagaceae</taxon>
        <taxon>Mesoterricola</taxon>
    </lineage>
</organism>
<reference evidence="7" key="1">
    <citation type="journal article" date="2023" name="Int. J. Syst. Evol. Microbiol.">
        <title>Mesoterricola silvestris gen. nov., sp. nov., Mesoterricola sediminis sp. nov., Geothrix oryzae sp. nov., Geothrix edaphica sp. nov., Geothrix rubra sp. nov., and Geothrix limicola sp. nov., six novel members of Acidobacteriota isolated from soils.</title>
        <authorList>
            <person name="Itoh H."/>
            <person name="Sugisawa Y."/>
            <person name="Mise K."/>
            <person name="Xu Z."/>
            <person name="Kuniyasu M."/>
            <person name="Ushijima N."/>
            <person name="Kawano K."/>
            <person name="Kobayashi E."/>
            <person name="Shiratori Y."/>
            <person name="Masuda Y."/>
            <person name="Senoo K."/>
        </authorList>
    </citation>
    <scope>NUCLEOTIDE SEQUENCE</scope>
    <source>
        <strain evidence="7">W786</strain>
    </source>
</reference>
<comment type="function">
    <text evidence="6">Catalyzes the removal of dipeptides from the N-terminus of oligopeptides.</text>
</comment>
<feature type="chain" id="PRO_5041488891" description="Dipeptidyl-peptidase" evidence="6">
    <location>
        <begin position="22"/>
        <end position="691"/>
    </location>
</feature>
<keyword evidence="6" id="KW-0720">Serine protease</keyword>
<dbReference type="GO" id="GO:0043171">
    <property type="term" value="P:peptide catabolic process"/>
    <property type="evidence" value="ECO:0007669"/>
    <property type="project" value="UniProtKB-UniRule"/>
</dbReference>
<accession>A0AA48HCY3</accession>
<keyword evidence="3 6" id="KW-0645">Protease</keyword>
<proteinExistence type="inferred from homology"/>
<dbReference type="InterPro" id="IPR019500">
    <property type="entry name" value="Pep_S46"/>
</dbReference>
<dbReference type="PANTHER" id="PTHR38469:SF1">
    <property type="entry name" value="PERIPLASMIC PEPTIDASE SUBFAMILY S1B"/>
    <property type="match status" value="1"/>
</dbReference>
<evidence type="ECO:0000256" key="1">
    <source>
        <dbReference type="ARBA" id="ARBA00010491"/>
    </source>
</evidence>
<dbReference type="GO" id="GO:0008239">
    <property type="term" value="F:dipeptidyl-peptidase activity"/>
    <property type="evidence" value="ECO:0007669"/>
    <property type="project" value="UniProtKB-UniRule"/>
</dbReference>
<name>A0AA48HCY3_9BACT</name>
<evidence type="ECO:0000256" key="5">
    <source>
        <dbReference type="ARBA" id="ARBA00022801"/>
    </source>
</evidence>
<dbReference type="RefSeq" id="WP_316411174.1">
    <property type="nucleotide sequence ID" value="NZ_AP027081.1"/>
</dbReference>
<comment type="similarity">
    <text evidence="1 6">Belongs to the peptidase S46 family.</text>
</comment>
<dbReference type="Proteomes" id="UP001228113">
    <property type="component" value="Chromosome"/>
</dbReference>
<evidence type="ECO:0000256" key="4">
    <source>
        <dbReference type="ARBA" id="ARBA00022729"/>
    </source>
</evidence>
<dbReference type="Pfam" id="PF10459">
    <property type="entry name" value="Peptidase_S46"/>
    <property type="match status" value="1"/>
</dbReference>
<evidence type="ECO:0000256" key="6">
    <source>
        <dbReference type="RuleBase" id="RU366067"/>
    </source>
</evidence>
<evidence type="ECO:0000313" key="7">
    <source>
        <dbReference type="EMBL" id="BDU75978.1"/>
    </source>
</evidence>
<dbReference type="GO" id="GO:0006508">
    <property type="term" value="P:proteolysis"/>
    <property type="evidence" value="ECO:0007669"/>
    <property type="project" value="UniProtKB-KW"/>
</dbReference>
<protein>
    <recommendedName>
        <fullName evidence="6">Dipeptidyl-peptidase</fullName>
        <ecNumber evidence="6">3.4.14.-</ecNumber>
    </recommendedName>
</protein>
<sequence>MRTRLPLLALAAALAAGSALRADEGMWTFDNLPVAKMKAAYGFAPDQAWLDHVRLSAIHFGGGSGSFISADGLVLTNHHVGRSSVQLLSDRLKKDFIKDGFLATSRDQELKVPGLELRTLVSMENVTDRVAKAVKPGLSEAEAQKARREELARIQKEVREKTGLSPDVVRLYQGGETWIYAYKRHTDVRLVMAPEMQVAFFGGDPDNFTYPRHNLDFTLFRVYEDGKPYHPAHHLTWTSTGVKAGDLTFVVGHPGSTERLATFAQMLHAGEFSLPRRIKAMERQRESLLAYGSLSPENRRQVNSLIFGLENSIKASTGYVSGLRDRSAMDRIRKDEEELKAKVAADPGSDAKGSWSAIEKALEAQKALFEESQFANARSGAMLGSTLLGQALTLVRLADEAGLPAEKRLDEYKDANLDAVKRRLLNERPFFPALETAQFAFGLKEAAAGAPPAYIKAILDGRTPEAAAKAAVEGSKLADPAVRKALLEGGRKAVEASTDPMIRMARILDAPNREFRKRMEAINAVIAEHGARIAKARFKAYGKTVYPDATLTLRLAYGPVAGYPANGTLIQPFTTFGGMFDRAAGWGPEAEHGAWALPKRWMEKRAALDMDTPFVFAHAVDIIGGNSGSPVVDRKGELVGLIFDGNIESLPGHFFYDGRANRGISVDARAILAALDKVYEAKEIVKEIRGK</sequence>
<dbReference type="KEGG" id="msea:METESE_09360"/>
<dbReference type="GO" id="GO:0070009">
    <property type="term" value="F:serine-type aminopeptidase activity"/>
    <property type="evidence" value="ECO:0007669"/>
    <property type="project" value="UniProtKB-UniRule"/>
</dbReference>
<dbReference type="InterPro" id="IPR043504">
    <property type="entry name" value="Peptidase_S1_PA_chymotrypsin"/>
</dbReference>
<feature type="signal peptide" evidence="6">
    <location>
        <begin position="1"/>
        <end position="21"/>
    </location>
</feature>
<keyword evidence="8" id="KW-1185">Reference proteome</keyword>
<keyword evidence="2 6" id="KW-0031">Aminopeptidase</keyword>
<dbReference type="SUPFAM" id="SSF50494">
    <property type="entry name" value="Trypsin-like serine proteases"/>
    <property type="match status" value="1"/>
</dbReference>
<evidence type="ECO:0000256" key="2">
    <source>
        <dbReference type="ARBA" id="ARBA00022438"/>
    </source>
</evidence>
<dbReference type="Gene3D" id="2.40.10.10">
    <property type="entry name" value="Trypsin-like serine proteases"/>
    <property type="match status" value="1"/>
</dbReference>
<keyword evidence="5 6" id="KW-0378">Hydrolase</keyword>
<keyword evidence="4 6" id="KW-0732">Signal</keyword>
<evidence type="ECO:0000313" key="8">
    <source>
        <dbReference type="Proteomes" id="UP001228113"/>
    </source>
</evidence>
<dbReference type="EMBL" id="AP027081">
    <property type="protein sequence ID" value="BDU75978.1"/>
    <property type="molecule type" value="Genomic_DNA"/>
</dbReference>
<dbReference type="InterPro" id="IPR009003">
    <property type="entry name" value="Peptidase_S1_PA"/>
</dbReference>